<dbReference type="Pfam" id="PF22827">
    <property type="entry name" value="GldL_N"/>
    <property type="match status" value="1"/>
</dbReference>
<dbReference type="OrthoDB" id="1466660at2"/>
<evidence type="ECO:0000313" key="6">
    <source>
        <dbReference type="Proteomes" id="UP000583101"/>
    </source>
</evidence>
<dbReference type="InterPro" id="IPR019852">
    <property type="entry name" value="Motility-assoc_prot_GldL"/>
</dbReference>
<evidence type="ECO:0000259" key="2">
    <source>
        <dbReference type="Pfam" id="PF22827"/>
    </source>
</evidence>
<dbReference type="Proteomes" id="UP000583101">
    <property type="component" value="Unassembled WGS sequence"/>
</dbReference>
<feature type="domain" description="Gliding motility protein GldL-like N-terminal" evidence="2">
    <location>
        <begin position="15"/>
        <end position="76"/>
    </location>
</feature>
<comment type="caution">
    <text evidence="4">The sequence shown here is derived from an EMBL/GenBank/DDBJ whole genome shotgun (WGS) entry which is preliminary data.</text>
</comment>
<evidence type="ECO:0000256" key="1">
    <source>
        <dbReference type="SAM" id="Phobius"/>
    </source>
</evidence>
<keyword evidence="1" id="KW-0472">Membrane</keyword>
<name>A0A4Y8ALW5_9SPHI</name>
<reference evidence="4 5" key="1">
    <citation type="journal article" date="2016" name="Int. J. Syst. Evol. Microbiol.">
        <title>Proposal of Mucilaginibacter phyllosphaerae sp. nov. isolated from the phyllosphere of Galium album.</title>
        <authorList>
            <person name="Aydogan E.L."/>
            <person name="Busse H.J."/>
            <person name="Moser G."/>
            <person name="Muller C."/>
            <person name="Kampfer P."/>
            <person name="Glaeser S.P."/>
        </authorList>
    </citation>
    <scope>NUCLEOTIDE SEQUENCE [LARGE SCALE GENOMIC DNA]</scope>
    <source>
        <strain evidence="4 5">PP-F2FG21</strain>
    </source>
</reference>
<dbReference type="NCBIfam" id="TIGR03513">
    <property type="entry name" value="GldL_gliding"/>
    <property type="match status" value="1"/>
</dbReference>
<dbReference type="AlphaFoldDB" id="A0A4Y8ALW5"/>
<sequence>MAGTGKKKPFGIGNIISLGATVVIIGLLFKIQHWKFASEFITLGLGAEAVLFFILGLQREEKDVDWTRAYPELNEDFNGELPKASARPAAAAVTTGFSNTAALDKMLEDAKIGPELIGSLGEGLRTFGDKVNAISRVTDAGDATIAFTNKVKQATASYDGLSVAFEKASANLNEMANTNVDSKAYHDQVTNLAKNLSSLNAVYELELQDSSAHLKAMNSFYKNLSLTMNNFNESLDDSKQFKEEVGRLAKNLASLNSVYGNMLTAMNQPRVN</sequence>
<reference evidence="4" key="2">
    <citation type="submission" date="2019-03" db="EMBL/GenBank/DDBJ databases">
        <authorList>
            <person name="Yan Y.-Q."/>
            <person name="Du Z.-J."/>
        </authorList>
    </citation>
    <scope>NUCLEOTIDE SEQUENCE</scope>
    <source>
        <strain evidence="4">PP-F2FG21</strain>
    </source>
</reference>
<organism evidence="4 5">
    <name type="scientific">Mucilaginibacter phyllosphaerae</name>
    <dbReference type="NCBI Taxonomy" id="1812349"/>
    <lineage>
        <taxon>Bacteria</taxon>
        <taxon>Pseudomonadati</taxon>
        <taxon>Bacteroidota</taxon>
        <taxon>Sphingobacteriia</taxon>
        <taxon>Sphingobacteriales</taxon>
        <taxon>Sphingobacteriaceae</taxon>
        <taxon>Mucilaginibacter</taxon>
    </lineage>
</organism>
<keyword evidence="1" id="KW-0812">Transmembrane</keyword>
<dbReference type="Proteomes" id="UP000297248">
    <property type="component" value="Unassembled WGS sequence"/>
</dbReference>
<evidence type="ECO:0000313" key="5">
    <source>
        <dbReference type="Proteomes" id="UP000297248"/>
    </source>
</evidence>
<dbReference type="EMBL" id="JACIEG010000001">
    <property type="protein sequence ID" value="MBB3967450.1"/>
    <property type="molecule type" value="Genomic_DNA"/>
</dbReference>
<gene>
    <name evidence="4" type="primary">gldL</name>
    <name evidence="4" type="ORF">E2R65_04745</name>
    <name evidence="3" type="ORF">GGR35_000036</name>
</gene>
<keyword evidence="1" id="KW-1133">Transmembrane helix</keyword>
<protein>
    <submittedName>
        <fullName evidence="4">Gliding motility protein GldL</fullName>
    </submittedName>
    <submittedName>
        <fullName evidence="3">Gliding motility-associated protein GldL</fullName>
    </submittedName>
</protein>
<accession>A0A4Y8ALW5</accession>
<feature type="transmembrane region" description="Helical" evidence="1">
    <location>
        <begin position="12"/>
        <end position="31"/>
    </location>
</feature>
<feature type="transmembrane region" description="Helical" evidence="1">
    <location>
        <begin position="37"/>
        <end position="57"/>
    </location>
</feature>
<evidence type="ECO:0000313" key="4">
    <source>
        <dbReference type="EMBL" id="TEW69482.1"/>
    </source>
</evidence>
<keyword evidence="6" id="KW-1185">Reference proteome</keyword>
<evidence type="ECO:0000313" key="3">
    <source>
        <dbReference type="EMBL" id="MBB3967450.1"/>
    </source>
</evidence>
<dbReference type="RefSeq" id="WP_134335309.1">
    <property type="nucleotide sequence ID" value="NZ_BMCZ01000007.1"/>
</dbReference>
<dbReference type="InterPro" id="IPR055087">
    <property type="entry name" value="GldL-like_N"/>
</dbReference>
<reference evidence="3 6" key="3">
    <citation type="submission" date="2020-08" db="EMBL/GenBank/DDBJ databases">
        <title>Genomic Encyclopedia of Type Strains, Phase IV (KMG-IV): sequencing the most valuable type-strain genomes for metagenomic binning, comparative biology and taxonomic classification.</title>
        <authorList>
            <person name="Goeker M."/>
        </authorList>
    </citation>
    <scope>NUCLEOTIDE SEQUENCE [LARGE SCALE GENOMIC DNA]</scope>
    <source>
        <strain evidence="3 6">DSM 100995</strain>
    </source>
</reference>
<proteinExistence type="predicted"/>
<dbReference type="EMBL" id="SNQG01000001">
    <property type="protein sequence ID" value="TEW69482.1"/>
    <property type="molecule type" value="Genomic_DNA"/>
</dbReference>